<accession>A0A6I8T357</accession>
<evidence type="ECO:0000313" key="1">
    <source>
        <dbReference type="EnsemblMetazoa" id="AAEL000283-PB"/>
    </source>
</evidence>
<dbReference type="Proteomes" id="UP000008820">
    <property type="component" value="Chromosome 2"/>
</dbReference>
<evidence type="ECO:0000313" key="2">
    <source>
        <dbReference type="Proteomes" id="UP000008820"/>
    </source>
</evidence>
<reference evidence="1" key="2">
    <citation type="submission" date="2020-05" db="UniProtKB">
        <authorList>
            <consortium name="EnsemblMetazoa"/>
        </authorList>
    </citation>
    <scope>IDENTIFICATION</scope>
    <source>
        <strain evidence="1">LVP_AGWG</strain>
    </source>
</reference>
<dbReference type="InParanoid" id="A0A6I8T357"/>
<dbReference type="OrthoDB" id="7727505at2759"/>
<dbReference type="Gene3D" id="3.10.100.10">
    <property type="entry name" value="Mannose-Binding Protein A, subunit A"/>
    <property type="match status" value="1"/>
</dbReference>
<organism evidence="1 2">
    <name type="scientific">Aedes aegypti</name>
    <name type="common">Yellowfever mosquito</name>
    <name type="synonym">Culex aegypti</name>
    <dbReference type="NCBI Taxonomy" id="7159"/>
    <lineage>
        <taxon>Eukaryota</taxon>
        <taxon>Metazoa</taxon>
        <taxon>Ecdysozoa</taxon>
        <taxon>Arthropoda</taxon>
        <taxon>Hexapoda</taxon>
        <taxon>Insecta</taxon>
        <taxon>Pterygota</taxon>
        <taxon>Neoptera</taxon>
        <taxon>Endopterygota</taxon>
        <taxon>Diptera</taxon>
        <taxon>Nematocera</taxon>
        <taxon>Culicoidea</taxon>
        <taxon>Culicidae</taxon>
        <taxon>Culicinae</taxon>
        <taxon>Aedini</taxon>
        <taxon>Aedes</taxon>
        <taxon>Stegomyia</taxon>
    </lineage>
</organism>
<dbReference type="FunCoup" id="A0A6I8T357">
    <property type="interactions" value="23"/>
</dbReference>
<dbReference type="SUPFAM" id="SSF56436">
    <property type="entry name" value="C-type lectin-like"/>
    <property type="match status" value="1"/>
</dbReference>
<sequence length="159" mass="18665">MSARCGTIIWMLCLIHLLQSTLAVNKYHFSSYMTNWIQANEYCHQKGMRLAIIDSQAKHERVVREAKATQSHPEEVFGGWLGASDLGQANTYIWHATGDRVVFSKWNPGEPNNPEERCMALHYWPEFGFFWRWNDRRCYLEHTAICERVEPIPCIENFK</sequence>
<dbReference type="InterPro" id="IPR016187">
    <property type="entry name" value="CTDL_fold"/>
</dbReference>
<proteinExistence type="predicted"/>
<dbReference type="Pfam" id="PF00059">
    <property type="entry name" value="Lectin_C"/>
    <property type="match status" value="1"/>
</dbReference>
<dbReference type="AlphaFoldDB" id="A0A6I8T357"/>
<reference evidence="1 2" key="1">
    <citation type="submission" date="2017-06" db="EMBL/GenBank/DDBJ databases">
        <title>Aedes aegypti genome working group (AGWG) sequencing and assembly.</title>
        <authorList>
            <consortium name="Aedes aegypti Genome Working Group (AGWG)"/>
            <person name="Matthews B.J."/>
        </authorList>
    </citation>
    <scope>NUCLEOTIDE SEQUENCE [LARGE SCALE GENOMIC DNA]</scope>
    <source>
        <strain evidence="1 2">LVP_AGWG</strain>
    </source>
</reference>
<dbReference type="SMART" id="SM00034">
    <property type="entry name" value="CLECT"/>
    <property type="match status" value="1"/>
</dbReference>
<name>A0A6I8T357_AEDAE</name>
<dbReference type="InterPro" id="IPR001304">
    <property type="entry name" value="C-type_lectin-like"/>
</dbReference>
<dbReference type="PROSITE" id="PS50041">
    <property type="entry name" value="C_TYPE_LECTIN_2"/>
    <property type="match status" value="1"/>
</dbReference>
<gene>
    <name evidence="1" type="primary">5573761</name>
</gene>
<dbReference type="EnsemblMetazoa" id="AAEL000283-RB">
    <property type="protein sequence ID" value="AAEL000283-PB"/>
    <property type="gene ID" value="AAEL000283"/>
</dbReference>
<dbReference type="CDD" id="cd00037">
    <property type="entry name" value="CLECT"/>
    <property type="match status" value="1"/>
</dbReference>
<dbReference type="InterPro" id="IPR016186">
    <property type="entry name" value="C-type_lectin-like/link_sf"/>
</dbReference>
<dbReference type="InterPro" id="IPR050111">
    <property type="entry name" value="C-type_lectin/snaclec_domain"/>
</dbReference>
<keyword evidence="2" id="KW-1185">Reference proteome</keyword>
<protein>
    <submittedName>
        <fullName evidence="1">Uncharacterized protein</fullName>
    </submittedName>
</protein>
<dbReference type="PANTHER" id="PTHR22803">
    <property type="entry name" value="MANNOSE, PHOSPHOLIPASE, LECTIN RECEPTOR RELATED"/>
    <property type="match status" value="1"/>
</dbReference>